<dbReference type="InterPro" id="IPR001190">
    <property type="entry name" value="SRCR"/>
</dbReference>
<keyword evidence="5" id="KW-1133">Transmembrane helix</keyword>
<evidence type="ECO:0000256" key="11">
    <source>
        <dbReference type="SAM" id="SignalP"/>
    </source>
</evidence>
<keyword evidence="6" id="KW-0472">Membrane</keyword>
<keyword evidence="14" id="KW-1185">Reference proteome</keyword>
<dbReference type="PANTHER" id="PTHR48071">
    <property type="entry name" value="SRCR DOMAIN-CONTAINING PROTEIN"/>
    <property type="match status" value="1"/>
</dbReference>
<dbReference type="PANTHER" id="PTHR48071:SF18">
    <property type="entry name" value="DELETED IN MALIGNANT BRAIN TUMORS 1 PROTEIN-RELATED"/>
    <property type="match status" value="1"/>
</dbReference>
<keyword evidence="2" id="KW-0812">Transmembrane</keyword>
<evidence type="ECO:0000256" key="10">
    <source>
        <dbReference type="SAM" id="MobiDB-lite"/>
    </source>
</evidence>
<feature type="disulfide bond" evidence="9">
    <location>
        <begin position="204"/>
        <end position="214"/>
    </location>
</feature>
<dbReference type="SMART" id="SM00202">
    <property type="entry name" value="SR"/>
    <property type="match status" value="3"/>
</dbReference>
<feature type="domain" description="SRCR" evidence="12">
    <location>
        <begin position="132"/>
        <end position="233"/>
    </location>
</feature>
<accession>A0A8K0EC37</accession>
<dbReference type="InterPro" id="IPR036772">
    <property type="entry name" value="SRCR-like_dom_sf"/>
</dbReference>
<dbReference type="Proteomes" id="UP000838412">
    <property type="component" value="Chromosome 13"/>
</dbReference>
<reference evidence="13" key="1">
    <citation type="submission" date="2022-01" db="EMBL/GenBank/DDBJ databases">
        <authorList>
            <person name="Braso-Vives M."/>
        </authorList>
    </citation>
    <scope>NUCLEOTIDE SEQUENCE</scope>
</reference>
<dbReference type="EMBL" id="OV696698">
    <property type="protein sequence ID" value="CAH1243348.1"/>
    <property type="molecule type" value="Genomic_DNA"/>
</dbReference>
<evidence type="ECO:0000256" key="7">
    <source>
        <dbReference type="ARBA" id="ARBA00023157"/>
    </source>
</evidence>
<feature type="chain" id="PRO_5035448273" evidence="11">
    <location>
        <begin position="22"/>
        <end position="448"/>
    </location>
</feature>
<keyword evidence="8" id="KW-0325">Glycoprotein</keyword>
<organism evidence="13 14">
    <name type="scientific">Branchiostoma lanceolatum</name>
    <name type="common">Common lancelet</name>
    <name type="synonym">Amphioxus lanceolatum</name>
    <dbReference type="NCBI Taxonomy" id="7740"/>
    <lineage>
        <taxon>Eukaryota</taxon>
        <taxon>Metazoa</taxon>
        <taxon>Chordata</taxon>
        <taxon>Cephalochordata</taxon>
        <taxon>Leptocardii</taxon>
        <taxon>Amphioxiformes</taxon>
        <taxon>Branchiostomatidae</taxon>
        <taxon>Branchiostoma</taxon>
    </lineage>
</organism>
<feature type="domain" description="SRCR" evidence="12">
    <location>
        <begin position="236"/>
        <end position="314"/>
    </location>
</feature>
<gene>
    <name evidence="13" type="primary">PRSS12</name>
    <name evidence="13" type="ORF">BLAG_LOCUS6342</name>
</gene>
<evidence type="ECO:0000256" key="3">
    <source>
        <dbReference type="ARBA" id="ARBA00022729"/>
    </source>
</evidence>
<dbReference type="AlphaFoldDB" id="A0A8K0EC37"/>
<keyword evidence="4" id="KW-0677">Repeat</keyword>
<name>A0A8K0EC37_BRALA</name>
<dbReference type="SUPFAM" id="SSF56487">
    <property type="entry name" value="SRCR-like"/>
    <property type="match status" value="3"/>
</dbReference>
<evidence type="ECO:0000259" key="12">
    <source>
        <dbReference type="PROSITE" id="PS50287"/>
    </source>
</evidence>
<dbReference type="Pfam" id="PF00530">
    <property type="entry name" value="SRCR"/>
    <property type="match status" value="3"/>
</dbReference>
<dbReference type="FunFam" id="3.10.250.10:FF:000016">
    <property type="entry name" value="Scavenger receptor cysteine-rich protein type 12"/>
    <property type="match status" value="3"/>
</dbReference>
<sequence>MAVEGWKCLLLAAVTLQLAVAAVQKVRLADGDAESEGRVEVYDSDRWFTLCGNDWTIPAARTVCRELGFGDVKFPKSTYAMRTSFFGKGGQTIYPRGFACWADSTSLSECRETRVRCGLGDDVASVFCKDRVRLSGGAVPHQGRLEVLRDGVWTTVCGRSWGDPEAQVACRQLGFPGAVDWRWSVEYFPRAPEGVPTPQYVLACNGSERSLLNCNRLQVGDCSHSEDVGLLCEAGVRLAGGTTQSEGRVEVYHKGRWGAVCDRDWAANKEGAVVCKELGFHGNAENIPSDHDDDLPKRPVWINGTRCTGSEDRLRRVQQGNLVPRVVQHNANSRYQSTVGRGSCALNAIGRFDSGDHGLRGHHCRVVGDSRGPACRPPEERRHNRVVQTASLQPGGTCDVTSANLRLQAGRGAIRARPGATESVLRRGHLRHSRQNQEKGASSAIHAT</sequence>
<dbReference type="PRINTS" id="PR00258">
    <property type="entry name" value="SPERACTRCPTR"/>
</dbReference>
<dbReference type="Gene3D" id="3.10.250.10">
    <property type="entry name" value="SRCR-like domain"/>
    <property type="match status" value="3"/>
</dbReference>
<evidence type="ECO:0000313" key="14">
    <source>
        <dbReference type="Proteomes" id="UP000838412"/>
    </source>
</evidence>
<keyword evidence="3 11" id="KW-0732">Signal</keyword>
<evidence type="ECO:0000256" key="4">
    <source>
        <dbReference type="ARBA" id="ARBA00022737"/>
    </source>
</evidence>
<dbReference type="OrthoDB" id="536948at2759"/>
<feature type="signal peptide" evidence="11">
    <location>
        <begin position="1"/>
        <end position="21"/>
    </location>
</feature>
<proteinExistence type="predicted"/>
<evidence type="ECO:0000313" key="13">
    <source>
        <dbReference type="EMBL" id="CAH1243348.1"/>
    </source>
</evidence>
<evidence type="ECO:0000256" key="6">
    <source>
        <dbReference type="ARBA" id="ARBA00023136"/>
    </source>
</evidence>
<evidence type="ECO:0000256" key="5">
    <source>
        <dbReference type="ARBA" id="ARBA00022989"/>
    </source>
</evidence>
<evidence type="ECO:0000256" key="2">
    <source>
        <dbReference type="ARBA" id="ARBA00022692"/>
    </source>
</evidence>
<dbReference type="PROSITE" id="PS50287">
    <property type="entry name" value="SRCR_2"/>
    <property type="match status" value="3"/>
</dbReference>
<dbReference type="GO" id="GO:0016020">
    <property type="term" value="C:membrane"/>
    <property type="evidence" value="ECO:0007669"/>
    <property type="project" value="UniProtKB-SubCell"/>
</dbReference>
<keyword evidence="7 9" id="KW-1015">Disulfide bond</keyword>
<comment type="subcellular location">
    <subcellularLocation>
        <location evidence="1">Membrane</location>
        <topology evidence="1">Single-pass membrane protein</topology>
    </subcellularLocation>
</comment>
<evidence type="ECO:0000256" key="1">
    <source>
        <dbReference type="ARBA" id="ARBA00004167"/>
    </source>
</evidence>
<feature type="disulfide bond" evidence="9">
    <location>
        <begin position="100"/>
        <end position="110"/>
    </location>
</feature>
<evidence type="ECO:0000256" key="9">
    <source>
        <dbReference type="PROSITE-ProRule" id="PRU00196"/>
    </source>
</evidence>
<protein>
    <submittedName>
        <fullName evidence="13">PRSS12 protein</fullName>
    </submittedName>
</protein>
<evidence type="ECO:0000256" key="8">
    <source>
        <dbReference type="ARBA" id="ARBA00023180"/>
    </source>
</evidence>
<feature type="region of interest" description="Disordered" evidence="10">
    <location>
        <begin position="413"/>
        <end position="448"/>
    </location>
</feature>
<feature type="domain" description="SRCR" evidence="12">
    <location>
        <begin position="26"/>
        <end position="129"/>
    </location>
</feature>
<comment type="caution">
    <text evidence="9">Lacks conserved residue(s) required for the propagation of feature annotation.</text>
</comment>